<gene>
    <name evidence="8" type="ORF">DNU06_02710</name>
</gene>
<evidence type="ECO:0000256" key="5">
    <source>
        <dbReference type="ARBA" id="ARBA00023163"/>
    </source>
</evidence>
<accession>A0A2W1N358</accession>
<feature type="domain" description="RNA polymerase sigma-70 region 2" evidence="6">
    <location>
        <begin position="25"/>
        <end position="92"/>
    </location>
</feature>
<dbReference type="InterPro" id="IPR039425">
    <property type="entry name" value="RNA_pol_sigma-70-like"/>
</dbReference>
<protein>
    <submittedName>
        <fullName evidence="8">RNA polymerase subunit sigma-70</fullName>
    </submittedName>
</protein>
<dbReference type="Gene3D" id="1.10.10.10">
    <property type="entry name" value="Winged helix-like DNA-binding domain superfamily/Winged helix DNA-binding domain"/>
    <property type="match status" value="1"/>
</dbReference>
<dbReference type="EMBL" id="QKSB01000001">
    <property type="protein sequence ID" value="PZE18757.1"/>
    <property type="molecule type" value="Genomic_DNA"/>
</dbReference>
<keyword evidence="2" id="KW-0805">Transcription regulation</keyword>
<evidence type="ECO:0000313" key="8">
    <source>
        <dbReference type="EMBL" id="PZE18757.1"/>
    </source>
</evidence>
<keyword evidence="9" id="KW-1185">Reference proteome</keyword>
<evidence type="ECO:0000256" key="2">
    <source>
        <dbReference type="ARBA" id="ARBA00023015"/>
    </source>
</evidence>
<evidence type="ECO:0000259" key="7">
    <source>
        <dbReference type="Pfam" id="PF08281"/>
    </source>
</evidence>
<name>A0A2W1N358_9FLAO</name>
<dbReference type="Proteomes" id="UP000249248">
    <property type="component" value="Unassembled WGS sequence"/>
</dbReference>
<dbReference type="PANTHER" id="PTHR43133:SF8">
    <property type="entry name" value="RNA POLYMERASE SIGMA FACTOR HI_1459-RELATED"/>
    <property type="match status" value="1"/>
</dbReference>
<proteinExistence type="inferred from homology"/>
<dbReference type="Gene3D" id="1.10.1740.10">
    <property type="match status" value="1"/>
</dbReference>
<evidence type="ECO:0000256" key="4">
    <source>
        <dbReference type="ARBA" id="ARBA00023125"/>
    </source>
</evidence>
<comment type="caution">
    <text evidence="8">The sequence shown here is derived from an EMBL/GenBank/DDBJ whole genome shotgun (WGS) entry which is preliminary data.</text>
</comment>
<keyword evidence="4" id="KW-0238">DNA-binding</keyword>
<dbReference type="InterPro" id="IPR013324">
    <property type="entry name" value="RNA_pol_sigma_r3/r4-like"/>
</dbReference>
<dbReference type="PANTHER" id="PTHR43133">
    <property type="entry name" value="RNA POLYMERASE ECF-TYPE SIGMA FACTO"/>
    <property type="match status" value="1"/>
</dbReference>
<keyword evidence="5" id="KW-0804">Transcription</keyword>
<dbReference type="RefSeq" id="WP_111061658.1">
    <property type="nucleotide sequence ID" value="NZ_JBHUCU010000007.1"/>
</dbReference>
<dbReference type="InterPro" id="IPR014284">
    <property type="entry name" value="RNA_pol_sigma-70_dom"/>
</dbReference>
<dbReference type="SUPFAM" id="SSF88946">
    <property type="entry name" value="Sigma2 domain of RNA polymerase sigma factors"/>
    <property type="match status" value="1"/>
</dbReference>
<evidence type="ECO:0000313" key="9">
    <source>
        <dbReference type="Proteomes" id="UP000249248"/>
    </source>
</evidence>
<comment type="similarity">
    <text evidence="1">Belongs to the sigma-70 factor family. ECF subfamily.</text>
</comment>
<dbReference type="GO" id="GO:0006352">
    <property type="term" value="P:DNA-templated transcription initiation"/>
    <property type="evidence" value="ECO:0007669"/>
    <property type="project" value="InterPro"/>
</dbReference>
<dbReference type="SUPFAM" id="SSF88659">
    <property type="entry name" value="Sigma3 and sigma4 domains of RNA polymerase sigma factors"/>
    <property type="match status" value="1"/>
</dbReference>
<evidence type="ECO:0000259" key="6">
    <source>
        <dbReference type="Pfam" id="PF04542"/>
    </source>
</evidence>
<organism evidence="8 9">
    <name type="scientific">Putridiphycobacter roseus</name>
    <dbReference type="NCBI Taxonomy" id="2219161"/>
    <lineage>
        <taxon>Bacteria</taxon>
        <taxon>Pseudomonadati</taxon>
        <taxon>Bacteroidota</taxon>
        <taxon>Flavobacteriia</taxon>
        <taxon>Flavobacteriales</taxon>
        <taxon>Crocinitomicaceae</taxon>
        <taxon>Putridiphycobacter</taxon>
    </lineage>
</organism>
<dbReference type="InterPro" id="IPR036388">
    <property type="entry name" value="WH-like_DNA-bd_sf"/>
</dbReference>
<dbReference type="NCBIfam" id="TIGR02937">
    <property type="entry name" value="sigma70-ECF"/>
    <property type="match status" value="1"/>
</dbReference>
<keyword evidence="3" id="KW-0731">Sigma factor</keyword>
<dbReference type="Pfam" id="PF04542">
    <property type="entry name" value="Sigma70_r2"/>
    <property type="match status" value="1"/>
</dbReference>
<evidence type="ECO:0000256" key="1">
    <source>
        <dbReference type="ARBA" id="ARBA00010641"/>
    </source>
</evidence>
<dbReference type="InterPro" id="IPR007627">
    <property type="entry name" value="RNA_pol_sigma70_r2"/>
</dbReference>
<evidence type="ECO:0000256" key="3">
    <source>
        <dbReference type="ARBA" id="ARBA00023082"/>
    </source>
</evidence>
<dbReference type="OrthoDB" id="1027298at2"/>
<sequence length="180" mass="21171">MEKLSDKALIKKFLEEKDVSGFEMLYDRYVDKVYGRCLRFTHNESESKDFTQEIFIKVLGKLSSIKDGEYFSTWLYTLTYRFCIDKYRANKKNIFEDEWLTEIEDVAAEHDFSALQVSILEQGLTRLSSGERSLLFMKYNDELEVGQIAILLEMGESAVKMRLKRTRDKLKAICEVLIKE</sequence>
<dbReference type="AlphaFoldDB" id="A0A2W1N358"/>
<dbReference type="GO" id="GO:0016987">
    <property type="term" value="F:sigma factor activity"/>
    <property type="evidence" value="ECO:0007669"/>
    <property type="project" value="UniProtKB-KW"/>
</dbReference>
<reference evidence="8 9" key="1">
    <citation type="submission" date="2018-06" db="EMBL/GenBank/DDBJ databases">
        <title>The draft genome sequence of Crocinitomix sp. SM1701.</title>
        <authorList>
            <person name="Zhang X."/>
        </authorList>
    </citation>
    <scope>NUCLEOTIDE SEQUENCE [LARGE SCALE GENOMIC DNA]</scope>
    <source>
        <strain evidence="8 9">SM1701</strain>
    </source>
</reference>
<dbReference type="GO" id="GO:0003677">
    <property type="term" value="F:DNA binding"/>
    <property type="evidence" value="ECO:0007669"/>
    <property type="project" value="UniProtKB-KW"/>
</dbReference>
<dbReference type="InterPro" id="IPR013325">
    <property type="entry name" value="RNA_pol_sigma_r2"/>
</dbReference>
<dbReference type="InterPro" id="IPR013249">
    <property type="entry name" value="RNA_pol_sigma70_r4_t2"/>
</dbReference>
<dbReference type="Pfam" id="PF08281">
    <property type="entry name" value="Sigma70_r4_2"/>
    <property type="match status" value="1"/>
</dbReference>
<feature type="domain" description="RNA polymerase sigma factor 70 region 4 type 2" evidence="7">
    <location>
        <begin position="120"/>
        <end position="170"/>
    </location>
</feature>